<dbReference type="EMBL" id="CACVBS010000001">
    <property type="protein sequence ID" value="CAA7257382.1"/>
    <property type="molecule type" value="Genomic_DNA"/>
</dbReference>
<keyword evidence="3" id="KW-1185">Reference proteome</keyword>
<accession>A0A8S0VQ24</accession>
<proteinExistence type="predicted"/>
<reference evidence="2 3" key="1">
    <citation type="submission" date="2020-01" db="EMBL/GenBank/DDBJ databases">
        <authorList>
            <person name="Gupta K D."/>
        </authorList>
    </citation>
    <scope>NUCLEOTIDE SEQUENCE [LARGE SCALE GENOMIC DNA]</scope>
</reference>
<evidence type="ECO:0000313" key="2">
    <source>
        <dbReference type="EMBL" id="CAA7257382.1"/>
    </source>
</evidence>
<gene>
    <name evidence="2" type="ORF">AAE3_LOCUS75</name>
</gene>
<organism evidence="2 3">
    <name type="scientific">Cyclocybe aegerita</name>
    <name type="common">Black poplar mushroom</name>
    <name type="synonym">Agrocybe aegerita</name>
    <dbReference type="NCBI Taxonomy" id="1973307"/>
    <lineage>
        <taxon>Eukaryota</taxon>
        <taxon>Fungi</taxon>
        <taxon>Dikarya</taxon>
        <taxon>Basidiomycota</taxon>
        <taxon>Agaricomycotina</taxon>
        <taxon>Agaricomycetes</taxon>
        <taxon>Agaricomycetidae</taxon>
        <taxon>Agaricales</taxon>
        <taxon>Agaricineae</taxon>
        <taxon>Bolbitiaceae</taxon>
        <taxon>Cyclocybe</taxon>
    </lineage>
</organism>
<name>A0A8S0VQ24_CYCAE</name>
<comment type="caution">
    <text evidence="2">The sequence shown here is derived from an EMBL/GenBank/DDBJ whole genome shotgun (WGS) entry which is preliminary data.</text>
</comment>
<feature type="compositionally biased region" description="Basic and acidic residues" evidence="1">
    <location>
        <begin position="1"/>
        <end position="11"/>
    </location>
</feature>
<evidence type="ECO:0000256" key="1">
    <source>
        <dbReference type="SAM" id="MobiDB-lite"/>
    </source>
</evidence>
<sequence>MELHMESERKKTFLPAPSTAPPGLHDPMSTLQVPPKTNPGCAVMARFPVPPLYRSRTSDGETTDLLIFGFSITNNFLLDFCERNRLAPNEEDAVRRLYKAHLHIGYTIERKFDAHCVDLVDDDPDLFSRETFCVAVTSNRTNKHLKRMQTYPHLEKLAEFLGLPVDAAEWMYPDRADALQVIQDGIGVI</sequence>
<evidence type="ECO:0000313" key="3">
    <source>
        <dbReference type="Proteomes" id="UP000467700"/>
    </source>
</evidence>
<dbReference type="AlphaFoldDB" id="A0A8S0VQ24"/>
<protein>
    <submittedName>
        <fullName evidence="2">Uncharacterized protein</fullName>
    </submittedName>
</protein>
<feature type="region of interest" description="Disordered" evidence="1">
    <location>
        <begin position="1"/>
        <end position="27"/>
    </location>
</feature>
<dbReference type="Proteomes" id="UP000467700">
    <property type="component" value="Unassembled WGS sequence"/>
</dbReference>